<dbReference type="GO" id="GO:0006631">
    <property type="term" value="P:fatty acid metabolic process"/>
    <property type="evidence" value="ECO:0007669"/>
    <property type="project" value="UniProtKB-KW"/>
</dbReference>
<keyword evidence="2" id="KW-0436">Ligase</keyword>
<evidence type="ECO:0000256" key="1">
    <source>
        <dbReference type="ARBA" id="ARBA00006432"/>
    </source>
</evidence>
<accession>A0AAD6Y0Y2</accession>
<dbReference type="InterPro" id="IPR045851">
    <property type="entry name" value="AMP-bd_C_sf"/>
</dbReference>
<dbReference type="Gene3D" id="3.30.300.30">
    <property type="match status" value="1"/>
</dbReference>
<dbReference type="PANTHER" id="PTHR43859:SF4">
    <property type="entry name" value="BUTANOATE--COA LIGASE AAE1-RELATED"/>
    <property type="match status" value="1"/>
</dbReference>
<dbReference type="InterPro" id="IPR000873">
    <property type="entry name" value="AMP-dep_synth/lig_dom"/>
</dbReference>
<dbReference type="Gene3D" id="3.40.50.12780">
    <property type="entry name" value="N-terminal domain of ligase-like"/>
    <property type="match status" value="1"/>
</dbReference>
<dbReference type="EMBL" id="JARJCN010000003">
    <property type="protein sequence ID" value="KAJ7102126.1"/>
    <property type="molecule type" value="Genomic_DNA"/>
</dbReference>
<comment type="caution">
    <text evidence="7">The sequence shown here is derived from an EMBL/GenBank/DDBJ whole genome shotgun (WGS) entry which is preliminary data.</text>
</comment>
<feature type="domain" description="AMP-binding enzyme C-terminal" evidence="6">
    <location>
        <begin position="469"/>
        <end position="551"/>
    </location>
</feature>
<evidence type="ECO:0000313" key="8">
    <source>
        <dbReference type="Proteomes" id="UP001222325"/>
    </source>
</evidence>
<dbReference type="PROSITE" id="PS00455">
    <property type="entry name" value="AMP_BINDING"/>
    <property type="match status" value="1"/>
</dbReference>
<evidence type="ECO:0000313" key="7">
    <source>
        <dbReference type="EMBL" id="KAJ7102126.1"/>
    </source>
</evidence>
<dbReference type="GO" id="GO:0016874">
    <property type="term" value="F:ligase activity"/>
    <property type="evidence" value="ECO:0007669"/>
    <property type="project" value="UniProtKB-KW"/>
</dbReference>
<keyword evidence="3" id="KW-0276">Fatty acid metabolism</keyword>
<reference evidence="7" key="1">
    <citation type="submission" date="2023-03" db="EMBL/GenBank/DDBJ databases">
        <title>Massive genome expansion in bonnet fungi (Mycena s.s.) driven by repeated elements and novel gene families across ecological guilds.</title>
        <authorList>
            <consortium name="Lawrence Berkeley National Laboratory"/>
            <person name="Harder C.B."/>
            <person name="Miyauchi S."/>
            <person name="Viragh M."/>
            <person name="Kuo A."/>
            <person name="Thoen E."/>
            <person name="Andreopoulos B."/>
            <person name="Lu D."/>
            <person name="Skrede I."/>
            <person name="Drula E."/>
            <person name="Henrissat B."/>
            <person name="Morin E."/>
            <person name="Kohler A."/>
            <person name="Barry K."/>
            <person name="LaButti K."/>
            <person name="Morin E."/>
            <person name="Salamov A."/>
            <person name="Lipzen A."/>
            <person name="Mereny Z."/>
            <person name="Hegedus B."/>
            <person name="Baldrian P."/>
            <person name="Stursova M."/>
            <person name="Weitz H."/>
            <person name="Taylor A."/>
            <person name="Grigoriev I.V."/>
            <person name="Nagy L.G."/>
            <person name="Martin F."/>
            <person name="Kauserud H."/>
        </authorList>
    </citation>
    <scope>NUCLEOTIDE SEQUENCE</scope>
    <source>
        <strain evidence="7">CBHHK173m</strain>
    </source>
</reference>
<dbReference type="AlphaFoldDB" id="A0AAD6Y0Y2"/>
<protein>
    <submittedName>
        <fullName evidence="7">Uncharacterized protein</fullName>
    </submittedName>
</protein>
<keyword evidence="8" id="KW-1185">Reference proteome</keyword>
<comment type="similarity">
    <text evidence="1">Belongs to the ATP-dependent AMP-binding enzyme family.</text>
</comment>
<organism evidence="7 8">
    <name type="scientific">Mycena belliarum</name>
    <dbReference type="NCBI Taxonomy" id="1033014"/>
    <lineage>
        <taxon>Eukaryota</taxon>
        <taxon>Fungi</taxon>
        <taxon>Dikarya</taxon>
        <taxon>Basidiomycota</taxon>
        <taxon>Agaricomycotina</taxon>
        <taxon>Agaricomycetes</taxon>
        <taxon>Agaricomycetidae</taxon>
        <taxon>Agaricales</taxon>
        <taxon>Marasmiineae</taxon>
        <taxon>Mycenaceae</taxon>
        <taxon>Mycena</taxon>
    </lineage>
</organism>
<dbReference type="Proteomes" id="UP001222325">
    <property type="component" value="Unassembled WGS sequence"/>
</dbReference>
<dbReference type="InterPro" id="IPR025110">
    <property type="entry name" value="AMP-bd_C"/>
</dbReference>
<keyword evidence="4" id="KW-0443">Lipid metabolism</keyword>
<proteinExistence type="inferred from homology"/>
<evidence type="ECO:0000256" key="4">
    <source>
        <dbReference type="ARBA" id="ARBA00023098"/>
    </source>
</evidence>
<dbReference type="SUPFAM" id="SSF56801">
    <property type="entry name" value="Acetyl-CoA synthetase-like"/>
    <property type="match status" value="1"/>
</dbReference>
<evidence type="ECO:0000256" key="2">
    <source>
        <dbReference type="ARBA" id="ARBA00022598"/>
    </source>
</evidence>
<evidence type="ECO:0000256" key="3">
    <source>
        <dbReference type="ARBA" id="ARBA00022832"/>
    </source>
</evidence>
<evidence type="ECO:0000259" key="6">
    <source>
        <dbReference type="Pfam" id="PF13193"/>
    </source>
</evidence>
<feature type="domain" description="AMP-dependent synthetase/ligase" evidence="5">
    <location>
        <begin position="41"/>
        <end position="417"/>
    </location>
</feature>
<sequence>MSFAPTAASIPPTHPRLVLRQPDVQAPVHLHPLNPLQFILRAAEIYPEKLALLHPDIPYPVSYSFSVWCQRIQNLAYALIKAGIRSGDRVRSCLLLSAIIAKLPYRLLLTLTPGLINIRLRPSEVAYILEHSGSKIVLVDHEYQHLLPPNLATPVIVCNDTGRLGDPYEKFLSDGRAFSQEKGWNGLEYHADEDSPALLCYTSGTTGRPKGVVTTLRGSYLAAVANAFESRIHLESTYLWILPMFHAAGWTFPWAAVFGFATQITLRTVNYSLIWKHFLNSAVTHYCAAPTVQIGIVNDPAARTLPRPISAIIAGAAPTASLIGSLEEKGIQPIHVYGLTQYGPFTRNYPQPSWATMSLQERSKLMARQGHSFATAQDVRVVYPPKEGDKVLVDVPRDGATVGEIVTRGNIVMKEYFRDPEATAKAFLGGSTFNTGDLAVMHPDGAIAVVDRSKDIIISGGENASSLAIEQELASHPDVLEVSVVARNHVRWGERPHAFVILKAQATSKWHGHIEDFGDELKTYAKSRLPGFACPEWVQVVPELPKTSTGKILKTDLRKIVAKL</sequence>
<gene>
    <name evidence="7" type="ORF">B0H15DRAFT_768397</name>
</gene>
<dbReference type="InterPro" id="IPR042099">
    <property type="entry name" value="ANL_N_sf"/>
</dbReference>
<dbReference type="Pfam" id="PF13193">
    <property type="entry name" value="AMP-binding_C"/>
    <property type="match status" value="1"/>
</dbReference>
<dbReference type="PANTHER" id="PTHR43859">
    <property type="entry name" value="ACYL-ACTIVATING ENZYME"/>
    <property type="match status" value="1"/>
</dbReference>
<dbReference type="InterPro" id="IPR020845">
    <property type="entry name" value="AMP-binding_CS"/>
</dbReference>
<dbReference type="Pfam" id="PF00501">
    <property type="entry name" value="AMP-binding"/>
    <property type="match status" value="1"/>
</dbReference>
<evidence type="ECO:0000259" key="5">
    <source>
        <dbReference type="Pfam" id="PF00501"/>
    </source>
</evidence>
<name>A0AAD6Y0Y2_9AGAR</name>